<reference evidence="1" key="1">
    <citation type="journal article" date="2021" name="Proc. Natl. Acad. Sci. U.S.A.">
        <title>A Catalog of Tens of Thousands of Viruses from Human Metagenomes Reveals Hidden Associations with Chronic Diseases.</title>
        <authorList>
            <person name="Tisza M.J."/>
            <person name="Buck C.B."/>
        </authorList>
    </citation>
    <scope>NUCLEOTIDE SEQUENCE</scope>
    <source>
        <strain evidence="1">CtHkH8</strain>
    </source>
</reference>
<protein>
    <submittedName>
        <fullName evidence="1">Uncharacterized protein</fullName>
    </submittedName>
</protein>
<accession>A0A8S5PI77</accession>
<organism evidence="1">
    <name type="scientific">Podoviridae sp. ctHkH8</name>
    <dbReference type="NCBI Taxonomy" id="2825236"/>
    <lineage>
        <taxon>Viruses</taxon>
        <taxon>Duplodnaviria</taxon>
        <taxon>Heunggongvirae</taxon>
        <taxon>Uroviricota</taxon>
        <taxon>Caudoviricetes</taxon>
    </lineage>
</organism>
<proteinExistence type="predicted"/>
<dbReference type="EMBL" id="BK015426">
    <property type="protein sequence ID" value="DAE06097.1"/>
    <property type="molecule type" value="Genomic_DNA"/>
</dbReference>
<name>A0A8S5PI77_9CAUD</name>
<evidence type="ECO:0000313" key="1">
    <source>
        <dbReference type="EMBL" id="DAE06097.1"/>
    </source>
</evidence>
<sequence>MQHFQYLYFHLYYTINMLQLQQFCDIIKDRMEEWRNGK</sequence>